<protein>
    <submittedName>
        <fullName evidence="1">NinB protein</fullName>
    </submittedName>
</protein>
<gene>
    <name evidence="1" type="ORF">CBX34_00910</name>
</gene>
<dbReference type="InterPro" id="IPR008711">
    <property type="entry name" value="Recombinase_NinB"/>
</dbReference>
<organism evidence="1">
    <name type="scientific">Salmonella enterica</name>
    <name type="common">Salmonella choleraesuis</name>
    <dbReference type="NCBI Taxonomy" id="28901"/>
    <lineage>
        <taxon>Bacteria</taxon>
        <taxon>Pseudomonadati</taxon>
        <taxon>Pseudomonadota</taxon>
        <taxon>Gammaproteobacteria</taxon>
        <taxon>Enterobacterales</taxon>
        <taxon>Enterobacteriaceae</taxon>
        <taxon>Salmonella</taxon>
    </lineage>
</organism>
<accession>A0A5V0II05</accession>
<dbReference type="AlphaFoldDB" id="A0A5V0II05"/>
<proteinExistence type="predicted"/>
<dbReference type="SUPFAM" id="SSF103370">
    <property type="entry name" value="NinB"/>
    <property type="match status" value="1"/>
</dbReference>
<dbReference type="Pfam" id="PF05772">
    <property type="entry name" value="NinB"/>
    <property type="match status" value="1"/>
</dbReference>
<evidence type="ECO:0000313" key="1">
    <source>
        <dbReference type="EMBL" id="EBS6846325.1"/>
    </source>
</evidence>
<dbReference type="InterPro" id="IPR036619">
    <property type="entry name" value="NinB_sf"/>
</dbReference>
<sequence length="153" mass="17634">MKKLTFEIRSPAHQQNAIHAVQQILPDPTKPIVVTIQERNRSIQQNARLHAMLSEISKKATYHGKARNIEFWKGLFVSGWQIATNQHPEIISGLEGELINIRESTATLSVKKISEMMDYIEAYCAMNSIHLSEWRNYDRDVGRYRRDSILSGQ</sequence>
<name>A0A5V0II05_SALER</name>
<dbReference type="Gene3D" id="1.10.3790.10">
    <property type="entry name" value="NinB"/>
    <property type="match status" value="1"/>
</dbReference>
<reference evidence="1" key="1">
    <citation type="submission" date="2018-07" db="EMBL/GenBank/DDBJ databases">
        <authorList>
            <consortium name="PulseNet: The National Subtyping Network for Foodborne Disease Surveillance"/>
            <person name="Tarr C.L."/>
            <person name="Trees E."/>
            <person name="Katz L.S."/>
            <person name="Carleton-Romer H.A."/>
            <person name="Stroika S."/>
            <person name="Kucerova Z."/>
            <person name="Roache K.F."/>
            <person name="Sabol A.L."/>
            <person name="Besser J."/>
            <person name="Gerner-Smidt P."/>
        </authorList>
    </citation>
    <scope>NUCLEOTIDE SEQUENCE [LARGE SCALE GENOMIC DNA]</scope>
    <source>
        <strain evidence="1">08-0470</strain>
    </source>
</reference>
<comment type="caution">
    <text evidence="1">The sequence shown here is derived from an EMBL/GenBank/DDBJ whole genome shotgun (WGS) entry which is preliminary data.</text>
</comment>
<dbReference type="EMBL" id="AAGWGZ010000001">
    <property type="protein sequence ID" value="EBS6846325.1"/>
    <property type="molecule type" value="Genomic_DNA"/>
</dbReference>